<evidence type="ECO:0008006" key="4">
    <source>
        <dbReference type="Google" id="ProtNLM"/>
    </source>
</evidence>
<protein>
    <recommendedName>
        <fullName evidence="4">Transmembrane protein</fullName>
    </recommendedName>
</protein>
<dbReference type="EMBL" id="CP012328">
    <property type="protein sequence ID" value="AKU79417.1"/>
    <property type="molecule type" value="Genomic_DNA"/>
</dbReference>
<sequence>MSSIRTWLIIANIFGVISATFGIVVLIYIAQLFLRQGLSSSDLAMLTENIKPEYIPVLFSVMAFLACGNLYYCCYIINFVRKSDDDTLINNRWILAVFSLSVGGLFTPFVLAQMPNVEVKSSSDPKFTISKAYGVNALLAPIVGVSFYFIFLKGTGLSMGMSQTNQIVWIVFAVIGFWGILNCALFAGPNAKNVWDKKGAGYKFMNLIAVINLVYATIILIIQIILSILTIISIIADLFNPKNKGIFGFFDALLAPLKIAMQLFIIYTIVKTIKGLWSKGNSFQYGVYTNLSEKQKNYEMNR</sequence>
<keyword evidence="3" id="KW-1185">Reference proteome</keyword>
<accession>A0A0K1P697</accession>
<feature type="transmembrane region" description="Helical" evidence="1">
    <location>
        <begin position="247"/>
        <end position="270"/>
    </location>
</feature>
<gene>
    <name evidence="2" type="ORF">STURON_00171</name>
</gene>
<dbReference type="AlphaFoldDB" id="A0A0K1P697"/>
<proteinExistence type="predicted"/>
<reference evidence="2 3" key="1">
    <citation type="journal article" date="2015" name="Genome Announc.">
        <title>Complete Genome Sequence of Spiroplasma turonicum Strain Tab4cT, a Parasite of a Horse Fly, Haematopota sp. (Diptera: Tabanidae).</title>
        <authorList>
            <person name="Davis R.E."/>
            <person name="Shao J."/>
            <person name="Zhao Y."/>
            <person name="Gasparich G.E."/>
            <person name="Gaynor B.J."/>
            <person name="Donofrio N."/>
        </authorList>
    </citation>
    <scope>NUCLEOTIDE SEQUENCE [LARGE SCALE GENOMIC DNA]</scope>
    <source>
        <strain evidence="2 3">Tab4c</strain>
    </source>
</reference>
<dbReference type="STRING" id="216946.STURO_v1c01690"/>
<feature type="transmembrane region" description="Helical" evidence="1">
    <location>
        <begin position="54"/>
        <end position="80"/>
    </location>
</feature>
<feature type="transmembrane region" description="Helical" evidence="1">
    <location>
        <begin position="167"/>
        <end position="187"/>
    </location>
</feature>
<organism evidence="2 3">
    <name type="scientific">Spiroplasma turonicum</name>
    <dbReference type="NCBI Taxonomy" id="216946"/>
    <lineage>
        <taxon>Bacteria</taxon>
        <taxon>Bacillati</taxon>
        <taxon>Mycoplasmatota</taxon>
        <taxon>Mollicutes</taxon>
        <taxon>Entomoplasmatales</taxon>
        <taxon>Spiroplasmataceae</taxon>
        <taxon>Spiroplasma</taxon>
    </lineage>
</organism>
<name>A0A0K1P697_9MOLU</name>
<feature type="transmembrane region" description="Helical" evidence="1">
    <location>
        <begin position="92"/>
        <end position="112"/>
    </location>
</feature>
<dbReference type="OrthoDB" id="388593at2"/>
<evidence type="ECO:0000313" key="2">
    <source>
        <dbReference type="EMBL" id="AKU79417.1"/>
    </source>
</evidence>
<keyword evidence="1" id="KW-0472">Membrane</keyword>
<dbReference type="RefSeq" id="WP_075048023.1">
    <property type="nucleotide sequence ID" value="NZ_CP012328.1"/>
</dbReference>
<evidence type="ECO:0000256" key="1">
    <source>
        <dbReference type="SAM" id="Phobius"/>
    </source>
</evidence>
<feature type="transmembrane region" description="Helical" evidence="1">
    <location>
        <begin position="132"/>
        <end position="155"/>
    </location>
</feature>
<feature type="transmembrane region" description="Helical" evidence="1">
    <location>
        <begin position="207"/>
        <end position="235"/>
    </location>
</feature>
<dbReference type="PATRIC" id="fig|216946.3.peg.169"/>
<dbReference type="Proteomes" id="UP000067243">
    <property type="component" value="Chromosome"/>
</dbReference>
<keyword evidence="1" id="KW-0812">Transmembrane</keyword>
<dbReference type="KEGG" id="stur:STURON_00171"/>
<keyword evidence="1" id="KW-1133">Transmembrane helix</keyword>
<feature type="transmembrane region" description="Helical" evidence="1">
    <location>
        <begin position="7"/>
        <end position="34"/>
    </location>
</feature>
<evidence type="ECO:0000313" key="3">
    <source>
        <dbReference type="Proteomes" id="UP000067243"/>
    </source>
</evidence>